<keyword evidence="3" id="KW-1185">Reference proteome</keyword>
<dbReference type="AlphaFoldDB" id="A0ABD3BW39"/>
<evidence type="ECO:0000256" key="1">
    <source>
        <dbReference type="SAM" id="MobiDB-lite"/>
    </source>
</evidence>
<keyword evidence="2" id="KW-0808">Transferase</keyword>
<evidence type="ECO:0000313" key="3">
    <source>
        <dbReference type="Proteomes" id="UP001632038"/>
    </source>
</evidence>
<name>A0ABD3BW39_9LAMI</name>
<evidence type="ECO:0000313" key="2">
    <source>
        <dbReference type="EMBL" id="KAL3621726.1"/>
    </source>
</evidence>
<feature type="region of interest" description="Disordered" evidence="1">
    <location>
        <begin position="50"/>
        <end position="74"/>
    </location>
</feature>
<reference evidence="3" key="1">
    <citation type="journal article" date="2024" name="IScience">
        <title>Strigolactones Initiate the Formation of Haustorium-like Structures in Castilleja.</title>
        <authorList>
            <person name="Buerger M."/>
            <person name="Peterson D."/>
            <person name="Chory J."/>
        </authorList>
    </citation>
    <scope>NUCLEOTIDE SEQUENCE [LARGE SCALE GENOMIC DNA]</scope>
</reference>
<organism evidence="2 3">
    <name type="scientific">Castilleja foliolosa</name>
    <dbReference type="NCBI Taxonomy" id="1961234"/>
    <lineage>
        <taxon>Eukaryota</taxon>
        <taxon>Viridiplantae</taxon>
        <taxon>Streptophyta</taxon>
        <taxon>Embryophyta</taxon>
        <taxon>Tracheophyta</taxon>
        <taxon>Spermatophyta</taxon>
        <taxon>Magnoliopsida</taxon>
        <taxon>eudicotyledons</taxon>
        <taxon>Gunneridae</taxon>
        <taxon>Pentapetalae</taxon>
        <taxon>asterids</taxon>
        <taxon>lamiids</taxon>
        <taxon>Lamiales</taxon>
        <taxon>Orobanchaceae</taxon>
        <taxon>Pedicularideae</taxon>
        <taxon>Castillejinae</taxon>
        <taxon>Castilleja</taxon>
    </lineage>
</organism>
<accession>A0ABD3BW39</accession>
<sequence>MMGAEYYQTESEIASLLAEGKDLIGVGQNTLYKDLAREYAKYSTRSSRSYKASQVLQPLNGDGTDTKLEGVKETSPTSVFLNSKPIRDDQNQIQNTMKHVPDPSQAVTTTQSVVTNQDCQIKSVPNSQQQLPEQVLQPTPVGPISKMGIIFQFHWWKFRAILIYSPLILMHFQKIVADREIYLGALSRRGGSEC</sequence>
<proteinExistence type="predicted"/>
<gene>
    <name evidence="2" type="primary">ADG2A</name>
    <name evidence="2" type="ORF">CASFOL_034386</name>
</gene>
<keyword evidence="2" id="KW-0548">Nucleotidyltransferase</keyword>
<comment type="caution">
    <text evidence="2">The sequence shown here is derived from an EMBL/GenBank/DDBJ whole genome shotgun (WGS) entry which is preliminary data.</text>
</comment>
<dbReference type="EMBL" id="JAVIJP010000063">
    <property type="protein sequence ID" value="KAL3621726.1"/>
    <property type="molecule type" value="Genomic_DNA"/>
</dbReference>
<dbReference type="GO" id="GO:0008878">
    <property type="term" value="F:glucose-1-phosphate adenylyltransferase activity"/>
    <property type="evidence" value="ECO:0007669"/>
    <property type="project" value="UniProtKB-EC"/>
</dbReference>
<dbReference type="Proteomes" id="UP001632038">
    <property type="component" value="Unassembled WGS sequence"/>
</dbReference>
<dbReference type="EC" id="2.7.7.27" evidence="2"/>
<protein>
    <submittedName>
        <fullName evidence="2">Glucose-1-phosphate adenylyltransferase</fullName>
        <ecNumber evidence="2">2.7.7.27</ecNumber>
    </submittedName>
</protein>